<dbReference type="PANTHER" id="PTHR11566">
    <property type="entry name" value="DYNAMIN"/>
    <property type="match status" value="1"/>
</dbReference>
<evidence type="ECO:0000313" key="5">
    <source>
        <dbReference type="Proteomes" id="UP000596660"/>
    </source>
</evidence>
<dbReference type="InterPro" id="IPR000375">
    <property type="entry name" value="Dynamin_stalk"/>
</dbReference>
<dbReference type="EnsemblPlants" id="AUR62027650-RA">
    <property type="protein sequence ID" value="AUR62027650-RA:cds"/>
    <property type="gene ID" value="AUR62027650"/>
</dbReference>
<dbReference type="GO" id="GO:0005874">
    <property type="term" value="C:microtubule"/>
    <property type="evidence" value="ECO:0007669"/>
    <property type="project" value="TreeGrafter"/>
</dbReference>
<name>A0A803MDV7_CHEQI</name>
<dbReference type="OMA" id="DVNISHG"/>
<evidence type="ECO:0000313" key="4">
    <source>
        <dbReference type="EnsemblPlants" id="AUR62027650-RA:cds"/>
    </source>
</evidence>
<sequence length="143" mass="16009">AETEREAGKNKGVSDRPIRLKISSPNVLNITLIDLPGITKVPVGDQPTDIEARIRKMIMDHIQQENCYHFSSNRTIGVITKLDIMDRGTNACNFLRGKVIPLHLGYIGVVNRSQADINKNKSVGEALNYEEQFFQDHPVNLSP</sequence>
<dbReference type="CDD" id="cd08771">
    <property type="entry name" value="DLP_1"/>
    <property type="match status" value="1"/>
</dbReference>
<keyword evidence="2" id="KW-0342">GTP-binding</keyword>
<accession>A0A803MDV7</accession>
<dbReference type="GO" id="GO:0003924">
    <property type="term" value="F:GTPase activity"/>
    <property type="evidence" value="ECO:0007669"/>
    <property type="project" value="InterPro"/>
</dbReference>
<protein>
    <recommendedName>
        <fullName evidence="3">Dynamin GTPase domain-containing protein</fullName>
    </recommendedName>
</protein>
<keyword evidence="5" id="KW-1185">Reference proteome</keyword>
<organism evidence="4 5">
    <name type="scientific">Chenopodium quinoa</name>
    <name type="common">Quinoa</name>
    <dbReference type="NCBI Taxonomy" id="63459"/>
    <lineage>
        <taxon>Eukaryota</taxon>
        <taxon>Viridiplantae</taxon>
        <taxon>Streptophyta</taxon>
        <taxon>Embryophyta</taxon>
        <taxon>Tracheophyta</taxon>
        <taxon>Spermatophyta</taxon>
        <taxon>Magnoliopsida</taxon>
        <taxon>eudicotyledons</taxon>
        <taxon>Gunneridae</taxon>
        <taxon>Pentapetalae</taxon>
        <taxon>Caryophyllales</taxon>
        <taxon>Chenopodiaceae</taxon>
        <taxon>Chenopodioideae</taxon>
        <taxon>Atripliceae</taxon>
        <taxon>Chenopodium</taxon>
    </lineage>
</organism>
<evidence type="ECO:0000256" key="1">
    <source>
        <dbReference type="ARBA" id="ARBA00022741"/>
    </source>
</evidence>
<reference evidence="4" key="1">
    <citation type="journal article" date="2017" name="Nature">
        <title>The genome of Chenopodium quinoa.</title>
        <authorList>
            <person name="Jarvis D.E."/>
            <person name="Ho Y.S."/>
            <person name="Lightfoot D.J."/>
            <person name="Schmoeckel S.M."/>
            <person name="Li B."/>
            <person name="Borm T.J.A."/>
            <person name="Ohyanagi H."/>
            <person name="Mineta K."/>
            <person name="Michell C.T."/>
            <person name="Saber N."/>
            <person name="Kharbatia N.M."/>
            <person name="Rupper R.R."/>
            <person name="Sharp A.R."/>
            <person name="Dally N."/>
            <person name="Boughton B.A."/>
            <person name="Woo Y.H."/>
            <person name="Gao G."/>
            <person name="Schijlen E.G.W.M."/>
            <person name="Guo X."/>
            <person name="Momin A.A."/>
            <person name="Negrao S."/>
            <person name="Al-Babili S."/>
            <person name="Gehring C."/>
            <person name="Roessner U."/>
            <person name="Jung C."/>
            <person name="Murphy K."/>
            <person name="Arold S.T."/>
            <person name="Gojobori T."/>
            <person name="van der Linden C.G."/>
            <person name="van Loo E.N."/>
            <person name="Jellen E.N."/>
            <person name="Maughan P.J."/>
            <person name="Tester M."/>
        </authorList>
    </citation>
    <scope>NUCLEOTIDE SEQUENCE [LARGE SCALE GENOMIC DNA]</scope>
    <source>
        <strain evidence="4">cv. PI 614886</strain>
    </source>
</reference>
<dbReference type="Pfam" id="PF00350">
    <property type="entry name" value="Dynamin_N"/>
    <property type="match status" value="1"/>
</dbReference>
<dbReference type="SMART" id="SM00053">
    <property type="entry name" value="DYNc"/>
    <property type="match status" value="1"/>
</dbReference>
<dbReference type="GO" id="GO:0005525">
    <property type="term" value="F:GTP binding"/>
    <property type="evidence" value="ECO:0007669"/>
    <property type="project" value="InterPro"/>
</dbReference>
<feature type="domain" description="Dynamin GTPase" evidence="3">
    <location>
        <begin position="1"/>
        <end position="120"/>
    </location>
</feature>
<keyword evidence="1" id="KW-0547">Nucleotide-binding</keyword>
<dbReference type="PANTHER" id="PTHR11566:SF84">
    <property type="entry name" value="DYNAMIN-RELATED PROTEIN 3A-LIKE"/>
    <property type="match status" value="1"/>
</dbReference>
<dbReference type="GO" id="GO:0005737">
    <property type="term" value="C:cytoplasm"/>
    <property type="evidence" value="ECO:0007669"/>
    <property type="project" value="TreeGrafter"/>
</dbReference>
<dbReference type="InterPro" id="IPR001401">
    <property type="entry name" value="Dynamin_GTPase"/>
</dbReference>
<dbReference type="Gene3D" id="3.40.50.300">
    <property type="entry name" value="P-loop containing nucleotide triphosphate hydrolases"/>
    <property type="match status" value="2"/>
</dbReference>
<proteinExistence type="predicted"/>
<dbReference type="InterPro" id="IPR027417">
    <property type="entry name" value="P-loop_NTPase"/>
</dbReference>
<dbReference type="GO" id="GO:0016020">
    <property type="term" value="C:membrane"/>
    <property type="evidence" value="ECO:0007669"/>
    <property type="project" value="TreeGrafter"/>
</dbReference>
<dbReference type="SUPFAM" id="SSF52540">
    <property type="entry name" value="P-loop containing nucleoside triphosphate hydrolases"/>
    <property type="match status" value="1"/>
</dbReference>
<evidence type="ECO:0000256" key="2">
    <source>
        <dbReference type="ARBA" id="ARBA00023134"/>
    </source>
</evidence>
<dbReference type="Proteomes" id="UP000596660">
    <property type="component" value="Unplaced"/>
</dbReference>
<dbReference type="GO" id="GO:0008017">
    <property type="term" value="F:microtubule binding"/>
    <property type="evidence" value="ECO:0007669"/>
    <property type="project" value="TreeGrafter"/>
</dbReference>
<reference evidence="4" key="2">
    <citation type="submission" date="2021-03" db="UniProtKB">
        <authorList>
            <consortium name="EnsemblPlants"/>
        </authorList>
    </citation>
    <scope>IDENTIFICATION</scope>
</reference>
<dbReference type="AlphaFoldDB" id="A0A803MDV7"/>
<dbReference type="InterPro" id="IPR045063">
    <property type="entry name" value="Dynamin_N"/>
</dbReference>
<dbReference type="Gramene" id="AUR62027650-RA">
    <property type="protein sequence ID" value="AUR62027650-RA:cds"/>
    <property type="gene ID" value="AUR62027650"/>
</dbReference>
<evidence type="ECO:0000259" key="3">
    <source>
        <dbReference type="SMART" id="SM00053"/>
    </source>
</evidence>
<dbReference type="InterPro" id="IPR022812">
    <property type="entry name" value="Dynamin"/>
</dbReference>
<dbReference type="Pfam" id="PF01031">
    <property type="entry name" value="Dynamin_M"/>
    <property type="match status" value="1"/>
</dbReference>